<protein>
    <submittedName>
        <fullName evidence="1">Uncharacterized protein</fullName>
    </submittedName>
</protein>
<name>A0ACB8AWS0_9AGAM</name>
<evidence type="ECO:0000313" key="2">
    <source>
        <dbReference type="Proteomes" id="UP000790709"/>
    </source>
</evidence>
<accession>A0ACB8AWS0</accession>
<comment type="caution">
    <text evidence="1">The sequence shown here is derived from an EMBL/GenBank/DDBJ whole genome shotgun (WGS) entry which is preliminary data.</text>
</comment>
<evidence type="ECO:0000313" key="1">
    <source>
        <dbReference type="EMBL" id="KAH7917831.1"/>
    </source>
</evidence>
<feature type="non-terminal residue" evidence="1">
    <location>
        <position position="1"/>
    </location>
</feature>
<dbReference type="Proteomes" id="UP000790709">
    <property type="component" value="Unassembled WGS sequence"/>
</dbReference>
<dbReference type="EMBL" id="MU266925">
    <property type="protein sequence ID" value="KAH7917831.1"/>
    <property type="molecule type" value="Genomic_DNA"/>
</dbReference>
<proteinExistence type="predicted"/>
<organism evidence="1 2">
    <name type="scientific">Leucogyrophana mollusca</name>
    <dbReference type="NCBI Taxonomy" id="85980"/>
    <lineage>
        <taxon>Eukaryota</taxon>
        <taxon>Fungi</taxon>
        <taxon>Dikarya</taxon>
        <taxon>Basidiomycota</taxon>
        <taxon>Agaricomycotina</taxon>
        <taxon>Agaricomycetes</taxon>
        <taxon>Agaricomycetidae</taxon>
        <taxon>Boletales</taxon>
        <taxon>Boletales incertae sedis</taxon>
        <taxon>Leucogyrophana</taxon>
    </lineage>
</organism>
<reference evidence="1" key="1">
    <citation type="journal article" date="2021" name="New Phytol.">
        <title>Evolutionary innovations through gain and loss of genes in the ectomycorrhizal Boletales.</title>
        <authorList>
            <person name="Wu G."/>
            <person name="Miyauchi S."/>
            <person name="Morin E."/>
            <person name="Kuo A."/>
            <person name="Drula E."/>
            <person name="Varga T."/>
            <person name="Kohler A."/>
            <person name="Feng B."/>
            <person name="Cao Y."/>
            <person name="Lipzen A."/>
            <person name="Daum C."/>
            <person name="Hundley H."/>
            <person name="Pangilinan J."/>
            <person name="Johnson J."/>
            <person name="Barry K."/>
            <person name="LaButti K."/>
            <person name="Ng V."/>
            <person name="Ahrendt S."/>
            <person name="Min B."/>
            <person name="Choi I.G."/>
            <person name="Park H."/>
            <person name="Plett J.M."/>
            <person name="Magnuson J."/>
            <person name="Spatafora J.W."/>
            <person name="Nagy L.G."/>
            <person name="Henrissat B."/>
            <person name="Grigoriev I.V."/>
            <person name="Yang Z.L."/>
            <person name="Xu J."/>
            <person name="Martin F.M."/>
        </authorList>
    </citation>
    <scope>NUCLEOTIDE SEQUENCE</scope>
    <source>
        <strain evidence="1">KUC20120723A-06</strain>
    </source>
</reference>
<gene>
    <name evidence="1" type="ORF">BV22DRAFT_1025661</name>
</gene>
<sequence>LIPSGHYTITYNNFIFTLPLQDEPGPYYLITRGRLVGVIAQQRASPLVIGVGGASFSKAGSIHRGWQLVEDAIDDGLAMYL</sequence>
<keyword evidence="2" id="KW-1185">Reference proteome</keyword>